<evidence type="ECO:0000256" key="1">
    <source>
        <dbReference type="SAM" id="MobiDB-lite"/>
    </source>
</evidence>
<evidence type="ECO:0000313" key="3">
    <source>
        <dbReference type="Proteomes" id="UP000092445"/>
    </source>
</evidence>
<evidence type="ECO:0000313" key="2">
    <source>
        <dbReference type="EnsemblMetazoa" id="GPAI047510-PA"/>
    </source>
</evidence>
<organism evidence="2 3">
    <name type="scientific">Glossina pallidipes</name>
    <name type="common">Tsetse fly</name>
    <dbReference type="NCBI Taxonomy" id="7398"/>
    <lineage>
        <taxon>Eukaryota</taxon>
        <taxon>Metazoa</taxon>
        <taxon>Ecdysozoa</taxon>
        <taxon>Arthropoda</taxon>
        <taxon>Hexapoda</taxon>
        <taxon>Insecta</taxon>
        <taxon>Pterygota</taxon>
        <taxon>Neoptera</taxon>
        <taxon>Endopterygota</taxon>
        <taxon>Diptera</taxon>
        <taxon>Brachycera</taxon>
        <taxon>Muscomorpha</taxon>
        <taxon>Hippoboscoidea</taxon>
        <taxon>Glossinidae</taxon>
        <taxon>Glossina</taxon>
    </lineage>
</organism>
<dbReference type="AlphaFoldDB" id="A0A1B0AJ60"/>
<protein>
    <submittedName>
        <fullName evidence="2">Uncharacterized protein</fullName>
    </submittedName>
</protein>
<dbReference type="Proteomes" id="UP000092445">
    <property type="component" value="Unassembled WGS sequence"/>
</dbReference>
<keyword evidence="3" id="KW-1185">Reference proteome</keyword>
<dbReference type="VEuPathDB" id="VectorBase:GPAI047510"/>
<dbReference type="EnsemblMetazoa" id="GPAI047510-RA">
    <property type="protein sequence ID" value="GPAI047510-PA"/>
    <property type="gene ID" value="GPAI047510"/>
</dbReference>
<feature type="compositionally biased region" description="Basic and acidic residues" evidence="1">
    <location>
        <begin position="97"/>
        <end position="109"/>
    </location>
</feature>
<proteinExistence type="predicted"/>
<sequence length="116" mass="13163">MNVSKIYVKLFGVTLKTAVKITRYYTILHDDDDDGVCTEETIKAQPMAISVTSMNTNLQISKCFVVQLPHDKKNFSNAGIVNKGFSVRLARTTTYKINERPDRKQEPLRGARKANR</sequence>
<reference evidence="3" key="1">
    <citation type="submission" date="2014-03" db="EMBL/GenBank/DDBJ databases">
        <authorList>
            <person name="Aksoy S."/>
            <person name="Warren W."/>
            <person name="Wilson R.K."/>
        </authorList>
    </citation>
    <scope>NUCLEOTIDE SEQUENCE [LARGE SCALE GENOMIC DNA]</scope>
    <source>
        <strain evidence="3">IAEA</strain>
    </source>
</reference>
<accession>A0A1B0AJ60</accession>
<reference evidence="2" key="2">
    <citation type="submission" date="2020-05" db="UniProtKB">
        <authorList>
            <consortium name="EnsemblMetazoa"/>
        </authorList>
    </citation>
    <scope>IDENTIFICATION</scope>
    <source>
        <strain evidence="2">IAEA</strain>
    </source>
</reference>
<name>A0A1B0AJ60_GLOPL</name>
<feature type="region of interest" description="Disordered" evidence="1">
    <location>
        <begin position="96"/>
        <end position="116"/>
    </location>
</feature>